<name>A0A2U9IKP6_9CREN</name>
<proteinExistence type="predicted"/>
<dbReference type="AlphaFoldDB" id="A0A2U9IKP6"/>
<keyword evidence="1" id="KW-0472">Membrane</keyword>
<feature type="transmembrane region" description="Helical" evidence="1">
    <location>
        <begin position="91"/>
        <end position="116"/>
    </location>
</feature>
<evidence type="ECO:0000256" key="1">
    <source>
        <dbReference type="SAM" id="Phobius"/>
    </source>
</evidence>
<feature type="transmembrane region" description="Helical" evidence="1">
    <location>
        <begin position="7"/>
        <end position="27"/>
    </location>
</feature>
<evidence type="ECO:0000313" key="2">
    <source>
        <dbReference type="EMBL" id="AWR96590.1"/>
    </source>
</evidence>
<gene>
    <name evidence="2" type="ORF">DFR86_02845</name>
</gene>
<feature type="transmembrane region" description="Helical" evidence="1">
    <location>
        <begin position="33"/>
        <end position="53"/>
    </location>
</feature>
<keyword evidence="1" id="KW-1133">Transmembrane helix</keyword>
<keyword evidence="3" id="KW-1185">Reference proteome</keyword>
<dbReference type="EMBL" id="CP029288">
    <property type="protein sequence ID" value="AWR96590.1"/>
    <property type="molecule type" value="Genomic_DNA"/>
</dbReference>
<dbReference type="Proteomes" id="UP000248410">
    <property type="component" value="Chromosome"/>
</dbReference>
<organism evidence="2 3">
    <name type="scientific">Acidianus sulfidivorans JP7</name>
    <dbReference type="NCBI Taxonomy" id="619593"/>
    <lineage>
        <taxon>Archaea</taxon>
        <taxon>Thermoproteota</taxon>
        <taxon>Thermoprotei</taxon>
        <taxon>Sulfolobales</taxon>
        <taxon>Sulfolobaceae</taxon>
        <taxon>Acidianus</taxon>
    </lineage>
</organism>
<keyword evidence="1" id="KW-0812">Transmembrane</keyword>
<feature type="transmembrane region" description="Helical" evidence="1">
    <location>
        <begin position="60"/>
        <end position="79"/>
    </location>
</feature>
<dbReference type="KEGG" id="asul:DFR86_02845"/>
<accession>A0A2U9IKP6</accession>
<reference evidence="2 3" key="1">
    <citation type="submission" date="2018-05" db="EMBL/GenBank/DDBJ databases">
        <title>Complete Genome Sequences of Extremely Thermoacidophilic, Metal-Mobilizing Type-Strain Members of the Archaeal Family Sulfolobaceae: Acidianus brierleyi DSM-1651T, Acidianus sulfidivorans DSM-18786T, Metallosphaera hakonensis DSM-7519T, and Metallosphaera prunae DSM-10039T.</title>
        <authorList>
            <person name="Counts J.A."/>
            <person name="Kelly R.M."/>
        </authorList>
    </citation>
    <scope>NUCLEOTIDE SEQUENCE [LARGE SCALE GENOMIC DNA]</scope>
    <source>
        <strain evidence="2 3">JP7</strain>
    </source>
</reference>
<evidence type="ECO:0000313" key="3">
    <source>
        <dbReference type="Proteomes" id="UP000248410"/>
    </source>
</evidence>
<protein>
    <submittedName>
        <fullName evidence="2">Uncharacterized protein</fullName>
    </submittedName>
</protein>
<sequence>MRSDYTIFSYLLISSAVSLIIGGILLIHHVPDILTISTFIVVIILFILSFLILKGFKSAIHIGGILGILAIISSSASSAHLTALSQFGSSIYISVLDILMILGFYLFPIIYLYFWVTKLIKKSI</sequence>